<name>A0AAV7KLH5_9METZ</name>
<proteinExistence type="predicted"/>
<keyword evidence="2" id="KW-1185">Reference proteome</keyword>
<reference evidence="1 2" key="1">
    <citation type="journal article" date="2023" name="BMC Biol.">
        <title>The compact genome of the sponge Oopsacas minuta (Hexactinellida) is lacking key metazoan core genes.</title>
        <authorList>
            <person name="Santini S."/>
            <person name="Schenkelaars Q."/>
            <person name="Jourda C."/>
            <person name="Duchesne M."/>
            <person name="Belahbib H."/>
            <person name="Rocher C."/>
            <person name="Selva M."/>
            <person name="Riesgo A."/>
            <person name="Vervoort M."/>
            <person name="Leys S.P."/>
            <person name="Kodjabachian L."/>
            <person name="Le Bivic A."/>
            <person name="Borchiellini C."/>
            <person name="Claverie J.M."/>
            <person name="Renard E."/>
        </authorList>
    </citation>
    <scope>NUCLEOTIDE SEQUENCE [LARGE SCALE GENOMIC DNA]</scope>
    <source>
        <strain evidence="1">SPO-2</strain>
    </source>
</reference>
<evidence type="ECO:0000313" key="2">
    <source>
        <dbReference type="Proteomes" id="UP001165289"/>
    </source>
</evidence>
<protein>
    <submittedName>
        <fullName evidence="1">Uncharacterized protein</fullName>
    </submittedName>
</protein>
<gene>
    <name evidence="1" type="ORF">LOD99_13717</name>
</gene>
<dbReference type="EMBL" id="JAKMXF010000022">
    <property type="protein sequence ID" value="KAI6660994.1"/>
    <property type="molecule type" value="Genomic_DNA"/>
</dbReference>
<accession>A0AAV7KLH5</accession>
<dbReference type="Proteomes" id="UP001165289">
    <property type="component" value="Unassembled WGS sequence"/>
</dbReference>
<evidence type="ECO:0000313" key="1">
    <source>
        <dbReference type="EMBL" id="KAI6660994.1"/>
    </source>
</evidence>
<comment type="caution">
    <text evidence="1">The sequence shown here is derived from an EMBL/GenBank/DDBJ whole genome shotgun (WGS) entry which is preliminary data.</text>
</comment>
<organism evidence="1 2">
    <name type="scientific">Oopsacas minuta</name>
    <dbReference type="NCBI Taxonomy" id="111878"/>
    <lineage>
        <taxon>Eukaryota</taxon>
        <taxon>Metazoa</taxon>
        <taxon>Porifera</taxon>
        <taxon>Hexactinellida</taxon>
        <taxon>Hexasterophora</taxon>
        <taxon>Lyssacinosida</taxon>
        <taxon>Leucopsacidae</taxon>
        <taxon>Oopsacas</taxon>
    </lineage>
</organism>
<sequence length="158" mass="18245">MQVVPVDNVELSESRSSTSTYSSIQVTSIDSAVFIESLRKVDSLVNYFSNMEPKQKDIHSQSALDPPVVPTELDSTTLFQAVRDWSQSDFMNIIMNYWREHKLTFSQLLQKPDESGMYVLHYASKLNRFFVMDQLLRRKDELQVSILYMVSYLPTSSS</sequence>
<dbReference type="AlphaFoldDB" id="A0AAV7KLH5"/>